<dbReference type="EMBL" id="CP003345">
    <property type="protein sequence ID" value="AFM04440.1"/>
    <property type="molecule type" value="Genomic_DNA"/>
</dbReference>
<dbReference type="STRING" id="880071.Fleli_2056"/>
<organism evidence="2 3">
    <name type="scientific">Bernardetia litoralis (strain ATCC 23117 / DSM 6794 / NBRC 15988 / NCIMB 1366 / Fx l1 / Sio-4)</name>
    <name type="common">Flexibacter litoralis</name>
    <dbReference type="NCBI Taxonomy" id="880071"/>
    <lineage>
        <taxon>Bacteria</taxon>
        <taxon>Pseudomonadati</taxon>
        <taxon>Bacteroidota</taxon>
        <taxon>Cytophagia</taxon>
        <taxon>Cytophagales</taxon>
        <taxon>Bernardetiaceae</taxon>
        <taxon>Bernardetia</taxon>
    </lineage>
</organism>
<dbReference type="RefSeq" id="WP_014797887.1">
    <property type="nucleotide sequence ID" value="NC_018018.1"/>
</dbReference>
<dbReference type="eggNOG" id="ENOG5032WCB">
    <property type="taxonomic scope" value="Bacteria"/>
</dbReference>
<name>I4AKF5_BERLS</name>
<evidence type="ECO:0000313" key="3">
    <source>
        <dbReference type="Proteomes" id="UP000006054"/>
    </source>
</evidence>
<dbReference type="KEGG" id="fli:Fleli_2056"/>
<dbReference type="OrthoDB" id="5297629at2"/>
<accession>I4AKF5</accession>
<keyword evidence="3" id="KW-1185">Reference proteome</keyword>
<feature type="domain" description="SiaC family regulatory phosphoprotein" evidence="1">
    <location>
        <begin position="19"/>
        <end position="132"/>
    </location>
</feature>
<evidence type="ECO:0000259" key="1">
    <source>
        <dbReference type="Pfam" id="PF09345"/>
    </source>
</evidence>
<dbReference type="InterPro" id="IPR018530">
    <property type="entry name" value="SiaC"/>
</dbReference>
<evidence type="ECO:0000313" key="2">
    <source>
        <dbReference type="EMBL" id="AFM04440.1"/>
    </source>
</evidence>
<gene>
    <name evidence="2" type="ordered locus">Fleli_2056</name>
</gene>
<sequence>MFIENGKNLIVESKKDAYFVPYVNFDADTQHCLVEGESYLEDAFEFYDNMMNWFKEYFKTHQKVVLDCKLSYFNTSSSRALLDLFRLLKEFEDDGKQITVNWYYPKEDHDDMRIEGEDFMDESEMHLNIISY</sequence>
<reference evidence="3" key="1">
    <citation type="submission" date="2012-06" db="EMBL/GenBank/DDBJ databases">
        <title>The complete genome of Flexibacter litoralis DSM 6794.</title>
        <authorList>
            <person name="Lucas S."/>
            <person name="Copeland A."/>
            <person name="Lapidus A."/>
            <person name="Glavina del Rio T."/>
            <person name="Dalin E."/>
            <person name="Tice H."/>
            <person name="Bruce D."/>
            <person name="Goodwin L."/>
            <person name="Pitluck S."/>
            <person name="Peters L."/>
            <person name="Ovchinnikova G."/>
            <person name="Lu M."/>
            <person name="Kyrpides N."/>
            <person name="Mavromatis K."/>
            <person name="Ivanova N."/>
            <person name="Brettin T."/>
            <person name="Detter J.C."/>
            <person name="Han C."/>
            <person name="Larimer F."/>
            <person name="Land M."/>
            <person name="Hauser L."/>
            <person name="Markowitz V."/>
            <person name="Cheng J.-F."/>
            <person name="Hugenholtz P."/>
            <person name="Woyke T."/>
            <person name="Wu D."/>
            <person name="Spring S."/>
            <person name="Lang E."/>
            <person name="Kopitz M."/>
            <person name="Brambilla E."/>
            <person name="Klenk H.-P."/>
            <person name="Eisen J.A."/>
        </authorList>
    </citation>
    <scope>NUCLEOTIDE SEQUENCE [LARGE SCALE GENOMIC DNA]</scope>
    <source>
        <strain evidence="3">ATCC 23117 / DSM 6794 / NBRC 15988 / NCIMB 1366 / Sio-4</strain>
    </source>
</reference>
<protein>
    <recommendedName>
        <fullName evidence="1">SiaC family regulatory phosphoprotein domain-containing protein</fullName>
    </recommendedName>
</protein>
<dbReference type="Proteomes" id="UP000006054">
    <property type="component" value="Chromosome"/>
</dbReference>
<dbReference type="AlphaFoldDB" id="I4AKF5"/>
<proteinExistence type="predicted"/>
<dbReference type="HOGENOM" id="CLU_129198_0_0_10"/>
<dbReference type="Pfam" id="PF09345">
    <property type="entry name" value="SiaC"/>
    <property type="match status" value="1"/>
</dbReference>